<proteinExistence type="inferred from homology"/>
<comment type="caution">
    <text evidence="1">The sequence shown here is derived from an EMBL/GenBank/DDBJ whole genome shotgun (WGS) entry which is preliminary data.</text>
</comment>
<dbReference type="Gene3D" id="2.20.25.10">
    <property type="match status" value="1"/>
</dbReference>
<protein>
    <submittedName>
        <fullName evidence="1">Uncharacterized protein</fullName>
    </submittedName>
</protein>
<reference evidence="1" key="1">
    <citation type="submission" date="2016-10" db="EMBL/GenBank/DDBJ databases">
        <title>Sequence of Gallionella enrichment culture.</title>
        <authorList>
            <person name="Poehlein A."/>
            <person name="Muehling M."/>
            <person name="Daniel R."/>
        </authorList>
    </citation>
    <scope>NUCLEOTIDE SEQUENCE</scope>
</reference>
<dbReference type="InterPro" id="IPR005651">
    <property type="entry name" value="Trm112-like"/>
</dbReference>
<sequence>MSLDAKLLEILACPSCHSPVEVVENEICCTGCPLAFPIRDEIPVMLIDQARTRQG</sequence>
<name>A0A1J5QJX0_9ZZZZ</name>
<dbReference type="HAMAP" id="MF_01187">
    <property type="entry name" value="UPF0434"/>
    <property type="match status" value="1"/>
</dbReference>
<gene>
    <name evidence="1" type="ORF">GALL_379700</name>
</gene>
<organism evidence="1">
    <name type="scientific">mine drainage metagenome</name>
    <dbReference type="NCBI Taxonomy" id="410659"/>
    <lineage>
        <taxon>unclassified sequences</taxon>
        <taxon>metagenomes</taxon>
        <taxon>ecological metagenomes</taxon>
    </lineage>
</organism>
<dbReference type="Pfam" id="PF03966">
    <property type="entry name" value="Trm112p"/>
    <property type="match status" value="1"/>
</dbReference>
<evidence type="ECO:0000313" key="1">
    <source>
        <dbReference type="EMBL" id="OIQ80276.1"/>
    </source>
</evidence>
<dbReference type="SUPFAM" id="SSF158997">
    <property type="entry name" value="Trm112p-like"/>
    <property type="match status" value="1"/>
</dbReference>
<accession>A0A1J5QJX0</accession>
<dbReference type="EMBL" id="MLJW01001083">
    <property type="protein sequence ID" value="OIQ80276.1"/>
    <property type="molecule type" value="Genomic_DNA"/>
</dbReference>
<dbReference type="AlphaFoldDB" id="A0A1J5QJX0"/>